<dbReference type="AlphaFoldDB" id="A0A4R2H817"/>
<dbReference type="PANTHER" id="PTHR11002">
    <property type="entry name" value="CARBONIC ANHYDRASE"/>
    <property type="match status" value="1"/>
</dbReference>
<keyword evidence="3" id="KW-0479">Metal-binding</keyword>
<dbReference type="PROSITE" id="PS51318">
    <property type="entry name" value="TAT"/>
    <property type="match status" value="1"/>
</dbReference>
<feature type="binding site" evidence="3">
    <location>
        <position position="116"/>
    </location>
    <ligand>
        <name>Zn(2+)</name>
        <dbReference type="ChEBI" id="CHEBI:29105"/>
    </ligand>
</feature>
<dbReference type="SUPFAM" id="SSF53056">
    <property type="entry name" value="beta-carbonic anhydrase, cab"/>
    <property type="match status" value="1"/>
</dbReference>
<comment type="function">
    <text evidence="2">Catalyzes the reversible hydration of carbon dioxide to form bicarbonate.</text>
</comment>
<organism evidence="5 6">
    <name type="scientific">Kribbella steppae</name>
    <dbReference type="NCBI Taxonomy" id="2512223"/>
    <lineage>
        <taxon>Bacteria</taxon>
        <taxon>Bacillati</taxon>
        <taxon>Actinomycetota</taxon>
        <taxon>Actinomycetes</taxon>
        <taxon>Propionibacteriales</taxon>
        <taxon>Kribbellaceae</taxon>
        <taxon>Kribbella</taxon>
    </lineage>
</organism>
<dbReference type="Pfam" id="PF00484">
    <property type="entry name" value="Pro_CA"/>
    <property type="match status" value="1"/>
</dbReference>
<dbReference type="RefSeq" id="WP_132213052.1">
    <property type="nucleotide sequence ID" value="NZ_SLWN01000012.1"/>
</dbReference>
<protein>
    <submittedName>
        <fullName evidence="5">Carbonic anhydrase</fullName>
    </submittedName>
</protein>
<dbReference type="EMBL" id="SLWN01000012">
    <property type="protein sequence ID" value="TCO20545.1"/>
    <property type="molecule type" value="Genomic_DNA"/>
</dbReference>
<feature type="signal peptide" evidence="4">
    <location>
        <begin position="1"/>
        <end position="43"/>
    </location>
</feature>
<accession>A0A4R2H817</accession>
<evidence type="ECO:0000313" key="5">
    <source>
        <dbReference type="EMBL" id="TCO20545.1"/>
    </source>
</evidence>
<proteinExistence type="inferred from homology"/>
<keyword evidence="6" id="KW-1185">Reference proteome</keyword>
<dbReference type="InterPro" id="IPR036874">
    <property type="entry name" value="Carbonic_anhydrase_sf"/>
</dbReference>
<gene>
    <name evidence="5" type="ORF">EV652_112291</name>
</gene>
<comment type="caution">
    <text evidence="5">The sequence shown here is derived from an EMBL/GenBank/DDBJ whole genome shotgun (WGS) entry which is preliminary data.</text>
</comment>
<keyword evidence="4" id="KW-0732">Signal</keyword>
<dbReference type="SMART" id="SM00947">
    <property type="entry name" value="Pro_CA"/>
    <property type="match status" value="1"/>
</dbReference>
<reference evidence="5 6" key="1">
    <citation type="journal article" date="2015" name="Stand. Genomic Sci.">
        <title>Genomic Encyclopedia of Bacterial and Archaeal Type Strains, Phase III: the genomes of soil and plant-associated and newly described type strains.</title>
        <authorList>
            <person name="Whitman W.B."/>
            <person name="Woyke T."/>
            <person name="Klenk H.P."/>
            <person name="Zhou Y."/>
            <person name="Lilburn T.G."/>
            <person name="Beck B.J."/>
            <person name="De Vos P."/>
            <person name="Vandamme P."/>
            <person name="Eisen J.A."/>
            <person name="Garrity G."/>
            <person name="Hugenholtz P."/>
            <person name="Kyrpides N.C."/>
        </authorList>
    </citation>
    <scope>NUCLEOTIDE SEQUENCE [LARGE SCALE GENOMIC DNA]</scope>
    <source>
        <strain evidence="5 6">VKM Ac-2572</strain>
    </source>
</reference>
<dbReference type="Gene3D" id="3.40.1050.10">
    <property type="entry name" value="Carbonic anhydrase"/>
    <property type="match status" value="1"/>
</dbReference>
<dbReference type="Proteomes" id="UP000294508">
    <property type="component" value="Unassembled WGS sequence"/>
</dbReference>
<keyword evidence="3" id="KW-0862">Zinc</keyword>
<comment type="cofactor">
    <cofactor evidence="3">
        <name>Zn(2+)</name>
        <dbReference type="ChEBI" id="CHEBI:29105"/>
    </cofactor>
    <text evidence="3">Binds 1 zinc ion per subunit.</text>
</comment>
<feature type="chain" id="PRO_5020900820" evidence="4">
    <location>
        <begin position="44"/>
        <end position="261"/>
    </location>
</feature>
<dbReference type="InterPro" id="IPR006311">
    <property type="entry name" value="TAT_signal"/>
</dbReference>
<feature type="binding site" evidence="3">
    <location>
        <position position="114"/>
    </location>
    <ligand>
        <name>Zn(2+)</name>
        <dbReference type="ChEBI" id="CHEBI:29105"/>
    </ligand>
</feature>
<evidence type="ECO:0000256" key="1">
    <source>
        <dbReference type="ARBA" id="ARBA00006217"/>
    </source>
</evidence>
<dbReference type="InterPro" id="IPR001765">
    <property type="entry name" value="Carbonic_anhydrase"/>
</dbReference>
<evidence type="ECO:0000313" key="6">
    <source>
        <dbReference type="Proteomes" id="UP000294508"/>
    </source>
</evidence>
<comment type="similarity">
    <text evidence="1">Belongs to the beta-class carbonic anhydrase family.</text>
</comment>
<dbReference type="PANTHER" id="PTHR11002:SF79">
    <property type="entry name" value="CARBONIC ANHYDRASE 2"/>
    <property type="match status" value="1"/>
</dbReference>
<dbReference type="GO" id="GO:0004089">
    <property type="term" value="F:carbonate dehydratase activity"/>
    <property type="evidence" value="ECO:0007669"/>
    <property type="project" value="InterPro"/>
</dbReference>
<sequence>MSITSRRRSVAAAPVTSRRRFLTTALHTTLVAGAGGAALTACAESGTTSAPAAQTIGTNPPSPPPVVDGNQALQRLLEGNARFVADRDENLDEGVARRVAVSQGQHPFATVIGCVDSRVPIELIFDQGLGDLVVVRSAGEALDHSVIGSLEFGVAELDTPLLMVLGHQRCGALTATIKALDSGQRTAEAGEMGYLVDSLAPAVRQVAGKPGDRLTNAVHANVDLTLAKLRQSAVIGPLEKAGKLKLVGAYYELDTGKVIVS</sequence>
<name>A0A4R2H817_9ACTN</name>
<feature type="binding site" evidence="3">
    <location>
        <position position="170"/>
    </location>
    <ligand>
        <name>Zn(2+)</name>
        <dbReference type="ChEBI" id="CHEBI:29105"/>
    </ligand>
</feature>
<evidence type="ECO:0000256" key="3">
    <source>
        <dbReference type="PIRSR" id="PIRSR601765-1"/>
    </source>
</evidence>
<evidence type="ECO:0000256" key="2">
    <source>
        <dbReference type="ARBA" id="ARBA00024993"/>
    </source>
</evidence>
<evidence type="ECO:0000256" key="4">
    <source>
        <dbReference type="SAM" id="SignalP"/>
    </source>
</evidence>
<dbReference type="CDD" id="cd03378">
    <property type="entry name" value="beta_CA_cladeC"/>
    <property type="match status" value="1"/>
</dbReference>
<dbReference type="OrthoDB" id="9797527at2"/>
<dbReference type="GO" id="GO:0008270">
    <property type="term" value="F:zinc ion binding"/>
    <property type="evidence" value="ECO:0007669"/>
    <property type="project" value="InterPro"/>
</dbReference>
<feature type="binding site" evidence="3">
    <location>
        <position position="167"/>
    </location>
    <ligand>
        <name>Zn(2+)</name>
        <dbReference type="ChEBI" id="CHEBI:29105"/>
    </ligand>
</feature>